<organism evidence="2 3">
    <name type="scientific">Rhinolophus ferrumequinum</name>
    <name type="common">Greater horseshoe bat</name>
    <dbReference type="NCBI Taxonomy" id="59479"/>
    <lineage>
        <taxon>Eukaryota</taxon>
        <taxon>Metazoa</taxon>
        <taxon>Chordata</taxon>
        <taxon>Craniata</taxon>
        <taxon>Vertebrata</taxon>
        <taxon>Euteleostomi</taxon>
        <taxon>Mammalia</taxon>
        <taxon>Eutheria</taxon>
        <taxon>Laurasiatheria</taxon>
        <taxon>Chiroptera</taxon>
        <taxon>Yinpterochiroptera</taxon>
        <taxon>Rhinolophoidea</taxon>
        <taxon>Rhinolophidae</taxon>
        <taxon>Rhinolophinae</taxon>
        <taxon>Rhinolophus</taxon>
    </lineage>
</organism>
<proteinExistence type="predicted"/>
<reference evidence="2 3" key="1">
    <citation type="journal article" date="2020" name="Nature">
        <title>Six reference-quality genomes reveal evolution of bat adaptations.</title>
        <authorList>
            <person name="Jebb D."/>
            <person name="Huang Z."/>
            <person name="Pippel M."/>
            <person name="Hughes G.M."/>
            <person name="Lavrichenko K."/>
            <person name="Devanna P."/>
            <person name="Winkler S."/>
            <person name="Jermiin L.S."/>
            <person name="Skirmuntt E.C."/>
            <person name="Katzourakis A."/>
            <person name="Burkitt-Gray L."/>
            <person name="Ray D.A."/>
            <person name="Sullivan K.A.M."/>
            <person name="Roscito J.G."/>
            <person name="Kirilenko B.M."/>
            <person name="Davalos L.M."/>
            <person name="Corthals A.P."/>
            <person name="Power M.L."/>
            <person name="Jones G."/>
            <person name="Ransome R.D."/>
            <person name="Dechmann D.K.N."/>
            <person name="Locatelli A.G."/>
            <person name="Puechmaille S.J."/>
            <person name="Fedrigo O."/>
            <person name="Jarvis E.D."/>
            <person name="Hiller M."/>
            <person name="Vernes S.C."/>
            <person name="Myers E.W."/>
            <person name="Teeling E.C."/>
        </authorList>
    </citation>
    <scope>NUCLEOTIDE SEQUENCE [LARGE SCALE GENOMIC DNA]</scope>
    <source>
        <strain evidence="2">MRhiFer1</strain>
        <tissue evidence="2">Lung</tissue>
    </source>
</reference>
<dbReference type="Proteomes" id="UP000585614">
    <property type="component" value="Unassembled WGS sequence"/>
</dbReference>
<protein>
    <submittedName>
        <fullName evidence="2">Uncharacterized protein</fullName>
    </submittedName>
</protein>
<dbReference type="AlphaFoldDB" id="A0A7J8AEM1"/>
<accession>A0A7J8AEM1</accession>
<name>A0A7J8AEM1_RHIFE</name>
<evidence type="ECO:0000313" key="3">
    <source>
        <dbReference type="Proteomes" id="UP000585614"/>
    </source>
</evidence>
<evidence type="ECO:0000256" key="1">
    <source>
        <dbReference type="SAM" id="MobiDB-lite"/>
    </source>
</evidence>
<feature type="region of interest" description="Disordered" evidence="1">
    <location>
        <begin position="65"/>
        <end position="84"/>
    </location>
</feature>
<evidence type="ECO:0000313" key="2">
    <source>
        <dbReference type="EMBL" id="KAF6384983.1"/>
    </source>
</evidence>
<comment type="caution">
    <text evidence="2">The sequence shown here is derived from an EMBL/GenBank/DDBJ whole genome shotgun (WGS) entry which is preliminary data.</text>
</comment>
<sequence length="124" mass="13672">MNIAYFMWLKITTVYLDHSSVGWLGSFGSGQLGWALLGSRASVDSWRVGWQLVIEDGLPHMSGGKQAVSKSYEETGPHASHQAAGQHGFVSVTADFEEQQDGKLQSPLEAYARNLYIVTSKTFY</sequence>
<gene>
    <name evidence="2" type="ORF">mRhiFer1_008836</name>
</gene>
<dbReference type="EMBL" id="JACAGC010000002">
    <property type="protein sequence ID" value="KAF6384983.1"/>
    <property type="molecule type" value="Genomic_DNA"/>
</dbReference>